<gene>
    <name evidence="2" type="primary">Dper\GL10987</name>
    <name evidence="2" type="ORF">Dper_GL10987</name>
</gene>
<dbReference type="STRING" id="7234.B4HA86"/>
<feature type="region of interest" description="Disordered" evidence="1">
    <location>
        <begin position="62"/>
        <end position="82"/>
    </location>
</feature>
<dbReference type="EMBL" id="CH479238">
    <property type="protein sequence ID" value="EDW36775.1"/>
    <property type="molecule type" value="Genomic_DNA"/>
</dbReference>
<sequence length="82" mass="9354">MELERNSEAYEILLTNFALPRKSRESTIEPKELELQVVTAQSDRSKDALETVEDGLKRLQQQVADSEEEGSMSIWHMTSSGR</sequence>
<organism evidence="3">
    <name type="scientific">Drosophila persimilis</name>
    <name type="common">Fruit fly</name>
    <dbReference type="NCBI Taxonomy" id="7234"/>
    <lineage>
        <taxon>Eukaryota</taxon>
        <taxon>Metazoa</taxon>
        <taxon>Ecdysozoa</taxon>
        <taxon>Arthropoda</taxon>
        <taxon>Hexapoda</taxon>
        <taxon>Insecta</taxon>
        <taxon>Pterygota</taxon>
        <taxon>Neoptera</taxon>
        <taxon>Endopterygota</taxon>
        <taxon>Diptera</taxon>
        <taxon>Brachycera</taxon>
        <taxon>Muscomorpha</taxon>
        <taxon>Ephydroidea</taxon>
        <taxon>Drosophilidae</taxon>
        <taxon>Drosophila</taxon>
        <taxon>Sophophora</taxon>
    </lineage>
</organism>
<dbReference type="Proteomes" id="UP000008744">
    <property type="component" value="Unassembled WGS sequence"/>
</dbReference>
<dbReference type="OMA" id="EGSMSIW"/>
<evidence type="ECO:0000256" key="1">
    <source>
        <dbReference type="SAM" id="MobiDB-lite"/>
    </source>
</evidence>
<reference evidence="2 3" key="1">
    <citation type="journal article" date="2007" name="Nature">
        <title>Evolution of genes and genomes on the Drosophila phylogeny.</title>
        <authorList>
            <consortium name="Drosophila 12 Genomes Consortium"/>
            <person name="Clark A.G."/>
            <person name="Eisen M.B."/>
            <person name="Smith D.R."/>
            <person name="Bergman C.M."/>
            <person name="Oliver B."/>
            <person name="Markow T.A."/>
            <person name="Kaufman T.C."/>
            <person name="Kellis M."/>
            <person name="Gelbart W."/>
            <person name="Iyer V.N."/>
            <person name="Pollard D.A."/>
            <person name="Sackton T.B."/>
            <person name="Larracuente A.M."/>
            <person name="Singh N.D."/>
            <person name="Abad J.P."/>
            <person name="Abt D.N."/>
            <person name="Adryan B."/>
            <person name="Aguade M."/>
            <person name="Akashi H."/>
            <person name="Anderson W.W."/>
            <person name="Aquadro C.F."/>
            <person name="Ardell D.H."/>
            <person name="Arguello R."/>
            <person name="Artieri C.G."/>
            <person name="Barbash D.A."/>
            <person name="Barker D."/>
            <person name="Barsanti P."/>
            <person name="Batterham P."/>
            <person name="Batzoglou S."/>
            <person name="Begun D."/>
            <person name="Bhutkar A."/>
            <person name="Blanco E."/>
            <person name="Bosak S.A."/>
            <person name="Bradley R.K."/>
            <person name="Brand A.D."/>
            <person name="Brent M.R."/>
            <person name="Brooks A.N."/>
            <person name="Brown R.H."/>
            <person name="Butlin R.K."/>
            <person name="Caggese C."/>
            <person name="Calvi B.R."/>
            <person name="Bernardo de Carvalho A."/>
            <person name="Caspi A."/>
            <person name="Castrezana S."/>
            <person name="Celniker S.E."/>
            <person name="Chang J.L."/>
            <person name="Chapple C."/>
            <person name="Chatterji S."/>
            <person name="Chinwalla A."/>
            <person name="Civetta A."/>
            <person name="Clifton S.W."/>
            <person name="Comeron J.M."/>
            <person name="Costello J.C."/>
            <person name="Coyne J.A."/>
            <person name="Daub J."/>
            <person name="David R.G."/>
            <person name="Delcher A.L."/>
            <person name="Delehaunty K."/>
            <person name="Do C.B."/>
            <person name="Ebling H."/>
            <person name="Edwards K."/>
            <person name="Eickbush T."/>
            <person name="Evans J.D."/>
            <person name="Filipski A."/>
            <person name="Findeiss S."/>
            <person name="Freyhult E."/>
            <person name="Fulton L."/>
            <person name="Fulton R."/>
            <person name="Garcia A.C."/>
            <person name="Gardiner A."/>
            <person name="Garfield D.A."/>
            <person name="Garvin B.E."/>
            <person name="Gibson G."/>
            <person name="Gilbert D."/>
            <person name="Gnerre S."/>
            <person name="Godfrey J."/>
            <person name="Good R."/>
            <person name="Gotea V."/>
            <person name="Gravely B."/>
            <person name="Greenberg A.J."/>
            <person name="Griffiths-Jones S."/>
            <person name="Gross S."/>
            <person name="Guigo R."/>
            <person name="Gustafson E.A."/>
            <person name="Haerty W."/>
            <person name="Hahn M.W."/>
            <person name="Halligan D.L."/>
            <person name="Halpern A.L."/>
            <person name="Halter G.M."/>
            <person name="Han M.V."/>
            <person name="Heger A."/>
            <person name="Hillier L."/>
            <person name="Hinrichs A.S."/>
            <person name="Holmes I."/>
            <person name="Hoskins R.A."/>
            <person name="Hubisz M.J."/>
            <person name="Hultmark D."/>
            <person name="Huntley M.A."/>
            <person name="Jaffe D.B."/>
            <person name="Jagadeeshan S."/>
            <person name="Jeck W.R."/>
            <person name="Johnson J."/>
            <person name="Jones C.D."/>
            <person name="Jordan W.C."/>
            <person name="Karpen G.H."/>
            <person name="Kataoka E."/>
            <person name="Keightley P.D."/>
            <person name="Kheradpour P."/>
            <person name="Kirkness E.F."/>
            <person name="Koerich L.B."/>
            <person name="Kristiansen K."/>
            <person name="Kudrna D."/>
            <person name="Kulathinal R.J."/>
            <person name="Kumar S."/>
            <person name="Kwok R."/>
            <person name="Lander E."/>
            <person name="Langley C.H."/>
            <person name="Lapoint R."/>
            <person name="Lazzaro B.P."/>
            <person name="Lee S.J."/>
            <person name="Levesque L."/>
            <person name="Li R."/>
            <person name="Lin C.F."/>
            <person name="Lin M.F."/>
            <person name="Lindblad-Toh K."/>
            <person name="Llopart A."/>
            <person name="Long M."/>
            <person name="Low L."/>
            <person name="Lozovsky E."/>
            <person name="Lu J."/>
            <person name="Luo M."/>
            <person name="Machado C.A."/>
            <person name="Makalowski W."/>
            <person name="Marzo M."/>
            <person name="Matsuda M."/>
            <person name="Matzkin L."/>
            <person name="McAllister B."/>
            <person name="McBride C.S."/>
            <person name="McKernan B."/>
            <person name="McKernan K."/>
            <person name="Mendez-Lago M."/>
            <person name="Minx P."/>
            <person name="Mollenhauer M.U."/>
            <person name="Montooth K."/>
            <person name="Mount S.M."/>
            <person name="Mu X."/>
            <person name="Myers E."/>
            <person name="Negre B."/>
            <person name="Newfeld S."/>
            <person name="Nielsen R."/>
            <person name="Noor M.A."/>
            <person name="O'Grady P."/>
            <person name="Pachter L."/>
            <person name="Papaceit M."/>
            <person name="Parisi M.J."/>
            <person name="Parisi M."/>
            <person name="Parts L."/>
            <person name="Pedersen J.S."/>
            <person name="Pesole G."/>
            <person name="Phillippy A.M."/>
            <person name="Ponting C.P."/>
            <person name="Pop M."/>
            <person name="Porcelli D."/>
            <person name="Powell J.R."/>
            <person name="Prohaska S."/>
            <person name="Pruitt K."/>
            <person name="Puig M."/>
            <person name="Quesneville H."/>
            <person name="Ram K.R."/>
            <person name="Rand D."/>
            <person name="Rasmussen M.D."/>
            <person name="Reed L.K."/>
            <person name="Reenan R."/>
            <person name="Reily A."/>
            <person name="Remington K.A."/>
            <person name="Rieger T.T."/>
            <person name="Ritchie M.G."/>
            <person name="Robin C."/>
            <person name="Rogers Y.H."/>
            <person name="Rohde C."/>
            <person name="Rozas J."/>
            <person name="Rubenfield M.J."/>
            <person name="Ruiz A."/>
            <person name="Russo S."/>
            <person name="Salzberg S.L."/>
            <person name="Sanchez-Gracia A."/>
            <person name="Saranga D.J."/>
            <person name="Sato H."/>
            <person name="Schaeffer S.W."/>
            <person name="Schatz M.C."/>
            <person name="Schlenke T."/>
            <person name="Schwartz R."/>
            <person name="Segarra C."/>
            <person name="Singh R.S."/>
            <person name="Sirot L."/>
            <person name="Sirota M."/>
            <person name="Sisneros N.B."/>
            <person name="Smith C.D."/>
            <person name="Smith T.F."/>
            <person name="Spieth J."/>
            <person name="Stage D.E."/>
            <person name="Stark A."/>
            <person name="Stephan W."/>
            <person name="Strausberg R.L."/>
            <person name="Strempel S."/>
            <person name="Sturgill D."/>
            <person name="Sutton G."/>
            <person name="Sutton G.G."/>
            <person name="Tao W."/>
            <person name="Teichmann S."/>
            <person name="Tobari Y.N."/>
            <person name="Tomimura Y."/>
            <person name="Tsolas J.M."/>
            <person name="Valente V.L."/>
            <person name="Venter E."/>
            <person name="Venter J.C."/>
            <person name="Vicario S."/>
            <person name="Vieira F.G."/>
            <person name="Vilella A.J."/>
            <person name="Villasante A."/>
            <person name="Walenz B."/>
            <person name="Wang J."/>
            <person name="Wasserman M."/>
            <person name="Watts T."/>
            <person name="Wilson D."/>
            <person name="Wilson R.K."/>
            <person name="Wing R.A."/>
            <person name="Wolfner M.F."/>
            <person name="Wong A."/>
            <person name="Wong G.K."/>
            <person name="Wu C.I."/>
            <person name="Wu G."/>
            <person name="Yamamoto D."/>
            <person name="Yang H.P."/>
            <person name="Yang S.P."/>
            <person name="Yorke J.A."/>
            <person name="Yoshida K."/>
            <person name="Zdobnov E."/>
            <person name="Zhang P."/>
            <person name="Zhang Y."/>
            <person name="Zimin A.V."/>
            <person name="Baldwin J."/>
            <person name="Abdouelleil A."/>
            <person name="Abdulkadir J."/>
            <person name="Abebe A."/>
            <person name="Abera B."/>
            <person name="Abreu J."/>
            <person name="Acer S.C."/>
            <person name="Aftuck L."/>
            <person name="Alexander A."/>
            <person name="An P."/>
            <person name="Anderson E."/>
            <person name="Anderson S."/>
            <person name="Arachi H."/>
            <person name="Azer M."/>
            <person name="Bachantsang P."/>
            <person name="Barry A."/>
            <person name="Bayul T."/>
            <person name="Berlin A."/>
            <person name="Bessette D."/>
            <person name="Bloom T."/>
            <person name="Blye J."/>
            <person name="Boguslavskiy L."/>
            <person name="Bonnet C."/>
            <person name="Boukhgalter B."/>
            <person name="Bourzgui I."/>
            <person name="Brown A."/>
            <person name="Cahill P."/>
            <person name="Channer S."/>
            <person name="Cheshatsang Y."/>
            <person name="Chuda L."/>
            <person name="Citroen M."/>
            <person name="Collymore A."/>
            <person name="Cooke P."/>
            <person name="Costello M."/>
            <person name="D'Aco K."/>
            <person name="Daza R."/>
            <person name="De Haan G."/>
            <person name="DeGray S."/>
            <person name="DeMaso C."/>
            <person name="Dhargay N."/>
            <person name="Dooley K."/>
            <person name="Dooley E."/>
            <person name="Doricent M."/>
            <person name="Dorje P."/>
            <person name="Dorjee K."/>
            <person name="Dupes A."/>
            <person name="Elong R."/>
            <person name="Falk J."/>
            <person name="Farina A."/>
            <person name="Faro S."/>
            <person name="Ferguson D."/>
            <person name="Fisher S."/>
            <person name="Foley C.D."/>
            <person name="Franke A."/>
            <person name="Friedrich D."/>
            <person name="Gadbois L."/>
            <person name="Gearin G."/>
            <person name="Gearin C.R."/>
            <person name="Giannoukos G."/>
            <person name="Goode T."/>
            <person name="Graham J."/>
            <person name="Grandbois E."/>
            <person name="Grewal S."/>
            <person name="Gyaltsen K."/>
            <person name="Hafez N."/>
            <person name="Hagos B."/>
            <person name="Hall J."/>
            <person name="Henson C."/>
            <person name="Hollinger A."/>
            <person name="Honan T."/>
            <person name="Huard M.D."/>
            <person name="Hughes L."/>
            <person name="Hurhula B."/>
            <person name="Husby M.E."/>
            <person name="Kamat A."/>
            <person name="Kanga B."/>
            <person name="Kashin S."/>
            <person name="Khazanovich D."/>
            <person name="Kisner P."/>
            <person name="Lance K."/>
            <person name="Lara M."/>
            <person name="Lee W."/>
            <person name="Lennon N."/>
            <person name="Letendre F."/>
            <person name="LeVine R."/>
            <person name="Lipovsky A."/>
            <person name="Liu X."/>
            <person name="Liu J."/>
            <person name="Liu S."/>
            <person name="Lokyitsang T."/>
            <person name="Lokyitsang Y."/>
            <person name="Lubonja R."/>
            <person name="Lui A."/>
            <person name="MacDonald P."/>
            <person name="Magnisalis V."/>
            <person name="Maru K."/>
            <person name="Matthews C."/>
            <person name="McCusker W."/>
            <person name="McDonough S."/>
            <person name="Mehta T."/>
            <person name="Meldrim J."/>
            <person name="Meneus L."/>
            <person name="Mihai O."/>
            <person name="Mihalev A."/>
            <person name="Mihova T."/>
            <person name="Mittelman R."/>
            <person name="Mlenga V."/>
            <person name="Montmayeur A."/>
            <person name="Mulrain L."/>
            <person name="Navidi A."/>
            <person name="Naylor J."/>
            <person name="Negash T."/>
            <person name="Nguyen T."/>
            <person name="Nguyen N."/>
            <person name="Nicol R."/>
            <person name="Norbu C."/>
            <person name="Norbu N."/>
            <person name="Novod N."/>
            <person name="O'Neill B."/>
            <person name="Osman S."/>
            <person name="Markiewicz E."/>
            <person name="Oyono O.L."/>
            <person name="Patti C."/>
            <person name="Phunkhang P."/>
            <person name="Pierre F."/>
            <person name="Priest M."/>
            <person name="Raghuraman S."/>
            <person name="Rege F."/>
            <person name="Reyes R."/>
            <person name="Rise C."/>
            <person name="Rogov P."/>
            <person name="Ross K."/>
            <person name="Ryan E."/>
            <person name="Settipalli S."/>
            <person name="Shea T."/>
            <person name="Sherpa N."/>
            <person name="Shi L."/>
            <person name="Shih D."/>
            <person name="Sparrow T."/>
            <person name="Spaulding J."/>
            <person name="Stalker J."/>
            <person name="Stange-Thomann N."/>
            <person name="Stavropoulos S."/>
            <person name="Stone C."/>
            <person name="Strader C."/>
            <person name="Tesfaye S."/>
            <person name="Thomson T."/>
            <person name="Thoulutsang Y."/>
            <person name="Thoulutsang D."/>
            <person name="Topham K."/>
            <person name="Topping I."/>
            <person name="Tsamla T."/>
            <person name="Vassiliev H."/>
            <person name="Vo A."/>
            <person name="Wangchuk T."/>
            <person name="Wangdi T."/>
            <person name="Weiand M."/>
            <person name="Wilkinson J."/>
            <person name="Wilson A."/>
            <person name="Yadav S."/>
            <person name="Young G."/>
            <person name="Yu Q."/>
            <person name="Zembek L."/>
            <person name="Zhong D."/>
            <person name="Zimmer A."/>
            <person name="Zwirko Z."/>
            <person name="Jaffe D.B."/>
            <person name="Alvarez P."/>
            <person name="Brockman W."/>
            <person name="Butler J."/>
            <person name="Chin C."/>
            <person name="Gnerre S."/>
            <person name="Grabherr M."/>
            <person name="Kleber M."/>
            <person name="Mauceli E."/>
            <person name="MacCallum I."/>
        </authorList>
    </citation>
    <scope>NUCLEOTIDE SEQUENCE [LARGE SCALE GENOMIC DNA]</scope>
    <source>
        <strain evidence="3">MSH-3 / Tucson 14011-0111.49</strain>
    </source>
</reference>
<protein>
    <submittedName>
        <fullName evidence="2">GL10987</fullName>
    </submittedName>
</protein>
<dbReference type="OrthoDB" id="2130750at2759"/>
<accession>B4HA86</accession>
<evidence type="ECO:0000313" key="2">
    <source>
        <dbReference type="EMBL" id="EDW36775.1"/>
    </source>
</evidence>
<name>B4HA86_DROPE</name>
<dbReference type="HOGENOM" id="CLU_2560710_0_0_1"/>
<dbReference type="AlphaFoldDB" id="B4HA86"/>
<evidence type="ECO:0000313" key="3">
    <source>
        <dbReference type="Proteomes" id="UP000008744"/>
    </source>
</evidence>
<keyword evidence="3" id="KW-1185">Reference proteome</keyword>
<proteinExistence type="predicted"/>